<reference evidence="2 3" key="1">
    <citation type="submission" date="2021-02" db="EMBL/GenBank/DDBJ databases">
        <title>Streptomyces spirodelae sp. nov., isolated from duckweed.</title>
        <authorList>
            <person name="Saimee Y."/>
            <person name="Duangmal K."/>
        </authorList>
    </citation>
    <scope>NUCLEOTIDE SEQUENCE [LARGE SCALE GENOMIC DNA]</scope>
    <source>
        <strain evidence="2 3">DSM 42105</strain>
    </source>
</reference>
<feature type="region of interest" description="Disordered" evidence="1">
    <location>
        <begin position="464"/>
        <end position="484"/>
    </location>
</feature>
<keyword evidence="3" id="KW-1185">Reference proteome</keyword>
<dbReference type="Proteomes" id="UP000721954">
    <property type="component" value="Unassembled WGS sequence"/>
</dbReference>
<comment type="caution">
    <text evidence="2">The sequence shown here is derived from an EMBL/GenBank/DDBJ whole genome shotgun (WGS) entry which is preliminary data.</text>
</comment>
<accession>A0ABS3XP87</accession>
<gene>
    <name evidence="2" type="ORF">JW613_02675</name>
</gene>
<organism evidence="2 3">
    <name type="scientific">Streptomyces smyrnaeus</name>
    <dbReference type="NCBI Taxonomy" id="1387713"/>
    <lineage>
        <taxon>Bacteria</taxon>
        <taxon>Bacillati</taxon>
        <taxon>Actinomycetota</taxon>
        <taxon>Actinomycetes</taxon>
        <taxon>Kitasatosporales</taxon>
        <taxon>Streptomycetaceae</taxon>
        <taxon>Streptomyces</taxon>
    </lineage>
</organism>
<evidence type="ECO:0000313" key="2">
    <source>
        <dbReference type="EMBL" id="MBO8197222.1"/>
    </source>
</evidence>
<name>A0ABS3XP87_9ACTN</name>
<protein>
    <submittedName>
        <fullName evidence="2">Uncharacterized protein</fullName>
    </submittedName>
</protein>
<evidence type="ECO:0000313" key="3">
    <source>
        <dbReference type="Proteomes" id="UP000721954"/>
    </source>
</evidence>
<proteinExistence type="predicted"/>
<dbReference type="EMBL" id="JAFFZM010000001">
    <property type="protein sequence ID" value="MBO8197222.1"/>
    <property type="molecule type" value="Genomic_DNA"/>
</dbReference>
<evidence type="ECO:0000256" key="1">
    <source>
        <dbReference type="SAM" id="MobiDB-lite"/>
    </source>
</evidence>
<feature type="compositionally biased region" description="Basic and acidic residues" evidence="1">
    <location>
        <begin position="471"/>
        <end position="484"/>
    </location>
</feature>
<sequence>MRAVADAICYEGYLLYPYRRSSPKNRVRWQFGVLVPRVWAEAHLTEQPGVSGAAESWYQQTECLFEAVPDAVLRVRVRYLQAQRKTAERRTGVGDGWEAVETLDVDGALHLTFDEAVPRETDLEVPLTELLAGERTYPVGAPSGLETAPLASAGGTVGRIVRRRHPVRARTTLRAERLDGPEGTYRLTVRTENTGDSPSPEASREVALSHSLLATHTLLGGDGPRFCSLIDPPDWAAAHTRACRNVRTFPVLAGEEGTARTMFSSPILLGDHPQIAPESPGDLHDAAEIDEILSLRTLLLTDEEKREARATDPRAAAILDRVENMPQEVFAQLHGAMRSPEPAQLLQPPRPARPERAEPVAGERIPWWREGGDEGLSPSTDSVPIDGVEVARGHRVRLCPRGRGADAQDMFLVGRTARVEGVFHDVDGSVHLAVSVEDDPAAELNAWYGRFCYFRPDEVQPLVGAGTASPDEERSDGCHRTVEA</sequence>